<evidence type="ECO:0000259" key="8">
    <source>
        <dbReference type="SMART" id="SM00729"/>
    </source>
</evidence>
<dbReference type="Gene3D" id="3.80.30.20">
    <property type="entry name" value="tm_1862 like domain"/>
    <property type="match status" value="1"/>
</dbReference>
<dbReference type="GO" id="GO:0003824">
    <property type="term" value="F:catalytic activity"/>
    <property type="evidence" value="ECO:0007669"/>
    <property type="project" value="InterPro"/>
</dbReference>
<dbReference type="SUPFAM" id="SSF102114">
    <property type="entry name" value="Radical SAM enzymes"/>
    <property type="match status" value="1"/>
</dbReference>
<keyword evidence="5" id="KW-0408">Iron</keyword>
<proteinExistence type="predicted"/>
<dbReference type="AlphaFoldDB" id="A0A9D1X584"/>
<dbReference type="InterPro" id="IPR023404">
    <property type="entry name" value="rSAM_horseshoe"/>
</dbReference>
<accession>A0A9D1X584</accession>
<evidence type="ECO:0000256" key="5">
    <source>
        <dbReference type="ARBA" id="ARBA00023004"/>
    </source>
</evidence>
<evidence type="ECO:0000313" key="10">
    <source>
        <dbReference type="Proteomes" id="UP000886805"/>
    </source>
</evidence>
<dbReference type="SFLD" id="SFLDG01086">
    <property type="entry name" value="elongater_protein-like"/>
    <property type="match status" value="1"/>
</dbReference>
<dbReference type="GO" id="GO:0051539">
    <property type="term" value="F:4 iron, 4 sulfur cluster binding"/>
    <property type="evidence" value="ECO:0007669"/>
    <property type="project" value="UniProtKB-KW"/>
</dbReference>
<evidence type="ECO:0000313" key="9">
    <source>
        <dbReference type="EMBL" id="HIX73082.1"/>
    </source>
</evidence>
<dbReference type="GO" id="GO:0046872">
    <property type="term" value="F:metal ion binding"/>
    <property type="evidence" value="ECO:0007669"/>
    <property type="project" value="UniProtKB-KW"/>
</dbReference>
<comment type="caution">
    <text evidence="9">The sequence shown here is derived from an EMBL/GenBank/DDBJ whole genome shotgun (WGS) entry which is preliminary data.</text>
</comment>
<dbReference type="Proteomes" id="UP000886805">
    <property type="component" value="Unassembled WGS sequence"/>
</dbReference>
<organism evidence="9 10">
    <name type="scientific">Candidatus Anaerobutyricum stercoripullorum</name>
    <dbReference type="NCBI Taxonomy" id="2838456"/>
    <lineage>
        <taxon>Bacteria</taxon>
        <taxon>Bacillati</taxon>
        <taxon>Bacillota</taxon>
        <taxon>Clostridia</taxon>
        <taxon>Lachnospirales</taxon>
        <taxon>Lachnospiraceae</taxon>
        <taxon>Anaerobutyricum</taxon>
    </lineage>
</organism>
<keyword evidence="6" id="KW-0411">Iron-sulfur</keyword>
<feature type="region of interest" description="Disordered" evidence="7">
    <location>
        <begin position="292"/>
        <end position="319"/>
    </location>
</feature>
<gene>
    <name evidence="9" type="ORF">H9849_08680</name>
</gene>
<dbReference type="InterPro" id="IPR039661">
    <property type="entry name" value="ELP3"/>
</dbReference>
<dbReference type="Pfam" id="PF04055">
    <property type="entry name" value="Radical_SAM"/>
    <property type="match status" value="1"/>
</dbReference>
<dbReference type="Pfam" id="PF16199">
    <property type="entry name" value="Radical_SAM_C"/>
    <property type="match status" value="1"/>
</dbReference>
<dbReference type="PANTHER" id="PTHR11135">
    <property type="entry name" value="HISTONE ACETYLTRANSFERASE-RELATED"/>
    <property type="match status" value="1"/>
</dbReference>
<dbReference type="PANTHER" id="PTHR11135:SF1">
    <property type="entry name" value="PROTEIN YHCC"/>
    <property type="match status" value="1"/>
</dbReference>
<dbReference type="InterPro" id="IPR032432">
    <property type="entry name" value="Radical_SAM_C"/>
</dbReference>
<evidence type="ECO:0000256" key="1">
    <source>
        <dbReference type="ARBA" id="ARBA00001966"/>
    </source>
</evidence>
<evidence type="ECO:0000256" key="7">
    <source>
        <dbReference type="SAM" id="MobiDB-lite"/>
    </source>
</evidence>
<keyword evidence="2" id="KW-0004">4Fe-4S</keyword>
<dbReference type="InterPro" id="IPR058240">
    <property type="entry name" value="rSAM_sf"/>
</dbReference>
<evidence type="ECO:0000256" key="3">
    <source>
        <dbReference type="ARBA" id="ARBA00022691"/>
    </source>
</evidence>
<feature type="domain" description="Elp3/MiaA/NifB-like radical SAM core" evidence="8">
    <location>
        <begin position="20"/>
        <end position="247"/>
    </location>
</feature>
<comment type="cofactor">
    <cofactor evidence="1">
        <name>[4Fe-4S] cluster</name>
        <dbReference type="ChEBI" id="CHEBI:49883"/>
    </cofactor>
</comment>
<keyword evidence="3" id="KW-0949">S-adenosyl-L-methionine</keyword>
<dbReference type="InterPro" id="IPR006638">
    <property type="entry name" value="Elp3/MiaA/NifB-like_rSAM"/>
</dbReference>
<protein>
    <submittedName>
        <fullName evidence="9">TIGR01212 family radical SAM protein</fullName>
    </submittedName>
</protein>
<keyword evidence="4" id="KW-0479">Metal-binding</keyword>
<evidence type="ECO:0000256" key="4">
    <source>
        <dbReference type="ARBA" id="ARBA00022723"/>
    </source>
</evidence>
<sequence length="319" mass="35369">MERYYSYNRFLKEMFGEKIYKISLDGGFTCPNRDGTLSVGGCIFCSEGGSGDYSESALLSIPEQIARGKAQTQKKFTGSRYIAYFQAFTNTYAPVDRLRQLYEAAMEPPEIVALAIGTRPDCLPENVLDLLTELNRRKPVFLELGLQTCHDSTAAFLNRGYATEVFTRAVLACADRGIRTTAHLILGLPGETPAMLAETLAYINALPVGGVKLSMLHILKHTLLAEIYAAHPFPVFTLEGYVDCVISCIEQLRPDIVIERITGDGPKDLLIEPKWSTHKRQVLNTIHREMKRRDSYQGRRSAAGSPQAVEIPASSALQS</sequence>
<dbReference type="SMART" id="SM00729">
    <property type="entry name" value="Elp3"/>
    <property type="match status" value="1"/>
</dbReference>
<dbReference type="SFLD" id="SFLDG01091">
    <property type="entry name" value="uncharacterized_CHP01210-like"/>
    <property type="match status" value="1"/>
</dbReference>
<evidence type="ECO:0000256" key="6">
    <source>
        <dbReference type="ARBA" id="ARBA00023014"/>
    </source>
</evidence>
<evidence type="ECO:0000256" key="2">
    <source>
        <dbReference type="ARBA" id="ARBA00022485"/>
    </source>
</evidence>
<reference evidence="9" key="1">
    <citation type="journal article" date="2021" name="PeerJ">
        <title>Extensive microbial diversity within the chicken gut microbiome revealed by metagenomics and culture.</title>
        <authorList>
            <person name="Gilroy R."/>
            <person name="Ravi A."/>
            <person name="Getino M."/>
            <person name="Pursley I."/>
            <person name="Horton D.L."/>
            <person name="Alikhan N.F."/>
            <person name="Baker D."/>
            <person name="Gharbi K."/>
            <person name="Hall N."/>
            <person name="Watson M."/>
            <person name="Adriaenssens E.M."/>
            <person name="Foster-Nyarko E."/>
            <person name="Jarju S."/>
            <person name="Secka A."/>
            <person name="Antonio M."/>
            <person name="Oren A."/>
            <person name="Chaudhuri R.R."/>
            <person name="La Ragione R."/>
            <person name="Hildebrand F."/>
            <person name="Pallen M.J."/>
        </authorList>
    </citation>
    <scope>NUCLEOTIDE SEQUENCE</scope>
    <source>
        <strain evidence="9">ChiSxjej3B15-1167</strain>
    </source>
</reference>
<dbReference type="EMBL" id="DXEQ01000260">
    <property type="protein sequence ID" value="HIX73082.1"/>
    <property type="molecule type" value="Genomic_DNA"/>
</dbReference>
<reference evidence="9" key="2">
    <citation type="submission" date="2021-04" db="EMBL/GenBank/DDBJ databases">
        <authorList>
            <person name="Gilroy R."/>
        </authorList>
    </citation>
    <scope>NUCLEOTIDE SEQUENCE</scope>
    <source>
        <strain evidence="9">ChiSxjej3B15-1167</strain>
    </source>
</reference>
<dbReference type="InterPro" id="IPR007197">
    <property type="entry name" value="rSAM"/>
</dbReference>
<name>A0A9D1X584_9FIRM</name>
<dbReference type="InterPro" id="IPR005911">
    <property type="entry name" value="YhcC-like"/>
</dbReference>
<dbReference type="NCBIfam" id="TIGR01212">
    <property type="entry name" value="TIGR01212 family radical SAM protein"/>
    <property type="match status" value="1"/>
</dbReference>
<dbReference type="SFLD" id="SFLDS00029">
    <property type="entry name" value="Radical_SAM"/>
    <property type="match status" value="1"/>
</dbReference>